<dbReference type="InterPro" id="IPR014776">
    <property type="entry name" value="4pyrrole_Mease_sub2"/>
</dbReference>
<keyword evidence="8" id="KW-0456">Lyase</keyword>
<keyword evidence="9" id="KW-0627">Porphyrin biosynthesis</keyword>
<evidence type="ECO:0000313" key="16">
    <source>
        <dbReference type="Proteomes" id="UP000240728"/>
    </source>
</evidence>
<gene>
    <name evidence="15" type="primary">cobA</name>
    <name evidence="15" type="ORF">C0W53_01355</name>
</gene>
<dbReference type="InterPro" id="IPR006366">
    <property type="entry name" value="CobA/CysG_C"/>
</dbReference>
<evidence type="ECO:0000256" key="4">
    <source>
        <dbReference type="ARBA" id="ARBA00022603"/>
    </source>
</evidence>
<dbReference type="InterPro" id="IPR014777">
    <property type="entry name" value="4pyrrole_Mease_sub1"/>
</dbReference>
<dbReference type="InterPro" id="IPR035996">
    <property type="entry name" value="4pyrrol_Methylase_sf"/>
</dbReference>
<evidence type="ECO:0000256" key="13">
    <source>
        <dbReference type="RuleBase" id="RU003960"/>
    </source>
</evidence>
<dbReference type="PANTHER" id="PTHR45790:SF3">
    <property type="entry name" value="S-ADENOSYL-L-METHIONINE-DEPENDENT UROPORPHYRINOGEN III METHYLTRANSFERASE, CHLOROPLASTIC"/>
    <property type="match status" value="1"/>
</dbReference>
<dbReference type="CDD" id="cd11642">
    <property type="entry name" value="SUMT"/>
    <property type="match status" value="1"/>
</dbReference>
<dbReference type="PANTHER" id="PTHR45790">
    <property type="entry name" value="SIROHEME SYNTHASE-RELATED"/>
    <property type="match status" value="1"/>
</dbReference>
<dbReference type="SUPFAM" id="SSF53790">
    <property type="entry name" value="Tetrapyrrole methylase"/>
    <property type="match status" value="1"/>
</dbReference>
<evidence type="ECO:0000256" key="2">
    <source>
        <dbReference type="ARBA" id="ARBA00012162"/>
    </source>
</evidence>
<evidence type="ECO:0000256" key="5">
    <source>
        <dbReference type="ARBA" id="ARBA00022679"/>
    </source>
</evidence>
<dbReference type="EC" id="2.1.1.107" evidence="2"/>
<keyword evidence="6" id="KW-0949">S-adenosyl-L-methionine</keyword>
<keyword evidence="3" id="KW-0169">Cobalamin biosynthesis</keyword>
<dbReference type="GO" id="GO:0009236">
    <property type="term" value="P:cobalamin biosynthetic process"/>
    <property type="evidence" value="ECO:0007669"/>
    <property type="project" value="UniProtKB-KW"/>
</dbReference>
<dbReference type="Gene3D" id="3.30.950.10">
    <property type="entry name" value="Methyltransferase, Cobalt-precorrin-4 Transmethylase, Domain 2"/>
    <property type="match status" value="1"/>
</dbReference>
<evidence type="ECO:0000256" key="11">
    <source>
        <dbReference type="ARBA" id="ARBA00025705"/>
    </source>
</evidence>
<dbReference type="GO" id="GO:0032259">
    <property type="term" value="P:methylation"/>
    <property type="evidence" value="ECO:0007669"/>
    <property type="project" value="UniProtKB-KW"/>
</dbReference>
<keyword evidence="4 13" id="KW-0489">Methyltransferase</keyword>
<dbReference type="Gene3D" id="3.40.1010.10">
    <property type="entry name" value="Cobalt-precorrin-4 Transmethylase, Domain 1"/>
    <property type="match status" value="1"/>
</dbReference>
<dbReference type="FunFam" id="3.40.1010.10:FF:000001">
    <property type="entry name" value="Siroheme synthase"/>
    <property type="match status" value="1"/>
</dbReference>
<keyword evidence="16" id="KW-1185">Reference proteome</keyword>
<comment type="similarity">
    <text evidence="1 13">Belongs to the precorrin methyltransferase family.</text>
</comment>
<evidence type="ECO:0000256" key="6">
    <source>
        <dbReference type="ARBA" id="ARBA00022691"/>
    </source>
</evidence>
<comment type="pathway">
    <text evidence="12">Cofactor biosynthesis; adenosylcobalamin biosynthesis; precorrin-2 from uroporphyrinogen III: step 1/1.</text>
</comment>
<evidence type="ECO:0000256" key="10">
    <source>
        <dbReference type="ARBA" id="ARBA00023268"/>
    </source>
</evidence>
<reference evidence="15 16" key="1">
    <citation type="submission" date="2018-01" db="EMBL/GenBank/DDBJ databases">
        <title>Whole genome sequencing of Histamine producing bacteria.</title>
        <authorList>
            <person name="Butler K."/>
        </authorList>
    </citation>
    <scope>NUCLEOTIDE SEQUENCE [LARGE SCALE GENOMIC DNA]</scope>
    <source>
        <strain evidence="15 16">A1-4</strain>
    </source>
</reference>
<evidence type="ECO:0000256" key="1">
    <source>
        <dbReference type="ARBA" id="ARBA00005879"/>
    </source>
</evidence>
<dbReference type="PROSITE" id="PS00840">
    <property type="entry name" value="SUMT_2"/>
    <property type="match status" value="1"/>
</dbReference>
<dbReference type="NCBIfam" id="NF004790">
    <property type="entry name" value="PRK06136.1"/>
    <property type="match status" value="1"/>
</dbReference>
<comment type="caution">
    <text evidence="15">The sequence shown here is derived from an EMBL/GenBank/DDBJ whole genome shotgun (WGS) entry which is preliminary data.</text>
</comment>
<dbReference type="AlphaFoldDB" id="A0AAX0Z2J9"/>
<feature type="domain" description="Tetrapyrrole methylase" evidence="14">
    <location>
        <begin position="14"/>
        <end position="223"/>
    </location>
</feature>
<dbReference type="EMBL" id="PYOZ01000001">
    <property type="protein sequence ID" value="PSX47063.1"/>
    <property type="molecule type" value="Genomic_DNA"/>
</dbReference>
<comment type="pathway">
    <text evidence="11">Porphyrin-containing compound metabolism; siroheme biosynthesis; precorrin-2 from uroporphyrinogen III: step 1/1.</text>
</comment>
<dbReference type="GO" id="GO:0016491">
    <property type="term" value="F:oxidoreductase activity"/>
    <property type="evidence" value="ECO:0007669"/>
    <property type="project" value="UniProtKB-KW"/>
</dbReference>
<dbReference type="GO" id="GO:0004851">
    <property type="term" value="F:uroporphyrin-III C-methyltransferase activity"/>
    <property type="evidence" value="ECO:0007669"/>
    <property type="project" value="UniProtKB-EC"/>
</dbReference>
<accession>A0AAX0Z2J9</accession>
<dbReference type="InterPro" id="IPR003043">
    <property type="entry name" value="Uropor_MeTrfase_CS"/>
</dbReference>
<evidence type="ECO:0000313" key="15">
    <source>
        <dbReference type="EMBL" id="PSX47063.1"/>
    </source>
</evidence>
<evidence type="ECO:0000259" key="14">
    <source>
        <dbReference type="Pfam" id="PF00590"/>
    </source>
</evidence>
<proteinExistence type="inferred from homology"/>
<evidence type="ECO:0000256" key="9">
    <source>
        <dbReference type="ARBA" id="ARBA00023244"/>
    </source>
</evidence>
<dbReference type="FunFam" id="3.30.950.10:FF:000001">
    <property type="entry name" value="Siroheme synthase"/>
    <property type="match status" value="1"/>
</dbReference>
<protein>
    <recommendedName>
        <fullName evidence="2">uroporphyrinogen-III C-methyltransferase</fullName>
        <ecNumber evidence="2">2.1.1.107</ecNumber>
    </recommendedName>
</protein>
<dbReference type="NCBIfam" id="TIGR01469">
    <property type="entry name" value="cobA_cysG_Cterm"/>
    <property type="match status" value="1"/>
</dbReference>
<sequence>MTQSIEDQGQQGIVTLVGAGPGDPELLTLKALKTLENADVVVYDRLVSAAVMALIPSHSQTIYVGKAKGQHSITQLGINQLLVRLAQQGKQVCRLKGGDVFVFGRGGEEIQYLRQHSIEVDVVPGITAAGGCSAYAGIPLTHRGVSQGCTLVTVHTERDLEVQWQALAKLNHTLVFYMGLSKVELICRQLVNAGLVAATPAAIIEKGCTDEQRVIKATLATLAEQVNRHQIGSPALIIIGEVVSLSDSLAWHQPRMDAFMLMNKPQKLA</sequence>
<keyword evidence="10" id="KW-0511">Multifunctional enzyme</keyword>
<dbReference type="Proteomes" id="UP000240728">
    <property type="component" value="Unassembled WGS sequence"/>
</dbReference>
<evidence type="ECO:0000256" key="8">
    <source>
        <dbReference type="ARBA" id="ARBA00023239"/>
    </source>
</evidence>
<evidence type="ECO:0000256" key="3">
    <source>
        <dbReference type="ARBA" id="ARBA00022573"/>
    </source>
</evidence>
<evidence type="ECO:0000256" key="7">
    <source>
        <dbReference type="ARBA" id="ARBA00023002"/>
    </source>
</evidence>
<dbReference type="Pfam" id="PF00590">
    <property type="entry name" value="TP_methylase"/>
    <property type="match status" value="1"/>
</dbReference>
<keyword evidence="7" id="KW-0560">Oxidoreductase</keyword>
<evidence type="ECO:0000256" key="12">
    <source>
        <dbReference type="ARBA" id="ARBA00060548"/>
    </source>
</evidence>
<dbReference type="InterPro" id="IPR050161">
    <property type="entry name" value="Siro_Cobalamin_biosynth"/>
</dbReference>
<organism evidence="15 16">
    <name type="scientific">Photobacterium kishitanii</name>
    <dbReference type="NCBI Taxonomy" id="318456"/>
    <lineage>
        <taxon>Bacteria</taxon>
        <taxon>Pseudomonadati</taxon>
        <taxon>Pseudomonadota</taxon>
        <taxon>Gammaproteobacteria</taxon>
        <taxon>Vibrionales</taxon>
        <taxon>Vibrionaceae</taxon>
        <taxon>Photobacterium</taxon>
    </lineage>
</organism>
<name>A0AAX0Z2J9_9GAMM</name>
<keyword evidence="5 13" id="KW-0808">Transferase</keyword>
<dbReference type="InterPro" id="IPR000878">
    <property type="entry name" value="4pyrrol_Mease"/>
</dbReference>
<dbReference type="PROSITE" id="PS00839">
    <property type="entry name" value="SUMT_1"/>
    <property type="match status" value="1"/>
</dbReference>
<dbReference type="GO" id="GO:0016829">
    <property type="term" value="F:lyase activity"/>
    <property type="evidence" value="ECO:0007669"/>
    <property type="project" value="UniProtKB-KW"/>
</dbReference>
<dbReference type="GO" id="GO:0019354">
    <property type="term" value="P:siroheme biosynthetic process"/>
    <property type="evidence" value="ECO:0007669"/>
    <property type="project" value="InterPro"/>
</dbReference>